<dbReference type="Pfam" id="PF13367">
    <property type="entry name" value="PrsW-protease"/>
    <property type="match status" value="1"/>
</dbReference>
<organism evidence="2 3">
    <name type="scientific">Streptomyces griseoviridis</name>
    <dbReference type="NCBI Taxonomy" id="45398"/>
    <lineage>
        <taxon>Bacteria</taxon>
        <taxon>Bacillati</taxon>
        <taxon>Actinomycetota</taxon>
        <taxon>Actinomycetes</taxon>
        <taxon>Kitasatosporales</taxon>
        <taxon>Streptomycetaceae</taxon>
        <taxon>Streptomyces</taxon>
    </lineage>
</organism>
<feature type="transmembrane region" description="Helical" evidence="1">
    <location>
        <begin position="85"/>
        <end position="104"/>
    </location>
</feature>
<keyword evidence="3" id="KW-1185">Reference proteome</keyword>
<keyword evidence="2" id="KW-0645">Protease</keyword>
<name>A0A918GVK5_STRGD</name>
<evidence type="ECO:0000313" key="2">
    <source>
        <dbReference type="EMBL" id="GGS70182.1"/>
    </source>
</evidence>
<dbReference type="Proteomes" id="UP000653493">
    <property type="component" value="Unassembled WGS sequence"/>
</dbReference>
<evidence type="ECO:0000256" key="1">
    <source>
        <dbReference type="SAM" id="Phobius"/>
    </source>
</evidence>
<keyword evidence="1" id="KW-0812">Transmembrane</keyword>
<dbReference type="EMBL" id="BMSL01000043">
    <property type="protein sequence ID" value="GGS70182.1"/>
    <property type="molecule type" value="Genomic_DNA"/>
</dbReference>
<dbReference type="AlphaFoldDB" id="A0A918GVK5"/>
<feature type="transmembrane region" description="Helical" evidence="1">
    <location>
        <begin position="220"/>
        <end position="237"/>
    </location>
</feature>
<proteinExistence type="predicted"/>
<dbReference type="PANTHER" id="PTHR36844">
    <property type="entry name" value="PROTEASE PRSW"/>
    <property type="match status" value="1"/>
</dbReference>
<keyword evidence="1" id="KW-0472">Membrane</keyword>
<dbReference type="PANTHER" id="PTHR36844:SF1">
    <property type="entry name" value="PROTEASE PRSW"/>
    <property type="match status" value="1"/>
</dbReference>
<evidence type="ECO:0000313" key="3">
    <source>
        <dbReference type="Proteomes" id="UP000653493"/>
    </source>
</evidence>
<reference evidence="2" key="2">
    <citation type="submission" date="2020-09" db="EMBL/GenBank/DDBJ databases">
        <authorList>
            <person name="Sun Q."/>
            <person name="Ohkuma M."/>
        </authorList>
    </citation>
    <scope>NUCLEOTIDE SEQUENCE</scope>
    <source>
        <strain evidence="2">JCM 4234</strain>
    </source>
</reference>
<comment type="caution">
    <text evidence="2">The sequence shown here is derived from an EMBL/GenBank/DDBJ whole genome shotgun (WGS) entry which is preliminary data.</text>
</comment>
<feature type="transmembrane region" description="Helical" evidence="1">
    <location>
        <begin position="178"/>
        <end position="199"/>
    </location>
</feature>
<accession>A0A918GVK5</accession>
<feature type="transmembrane region" description="Helical" evidence="1">
    <location>
        <begin position="243"/>
        <end position="265"/>
    </location>
</feature>
<reference evidence="2" key="1">
    <citation type="journal article" date="2014" name="Int. J. Syst. Evol. Microbiol.">
        <title>Complete genome sequence of Corynebacterium casei LMG S-19264T (=DSM 44701T), isolated from a smear-ripened cheese.</title>
        <authorList>
            <consortium name="US DOE Joint Genome Institute (JGI-PGF)"/>
            <person name="Walter F."/>
            <person name="Albersmeier A."/>
            <person name="Kalinowski J."/>
            <person name="Ruckert C."/>
        </authorList>
    </citation>
    <scope>NUCLEOTIDE SEQUENCE</scope>
    <source>
        <strain evidence="2">JCM 4234</strain>
    </source>
</reference>
<feature type="transmembrane region" description="Helical" evidence="1">
    <location>
        <begin position="21"/>
        <end position="40"/>
    </location>
</feature>
<keyword evidence="1" id="KW-1133">Transmembrane helix</keyword>
<dbReference type="InterPro" id="IPR026898">
    <property type="entry name" value="PrsW"/>
</dbReference>
<feature type="transmembrane region" description="Helical" evidence="1">
    <location>
        <begin position="110"/>
        <end position="136"/>
    </location>
</feature>
<dbReference type="GO" id="GO:0008233">
    <property type="term" value="F:peptidase activity"/>
    <property type="evidence" value="ECO:0007669"/>
    <property type="project" value="UniProtKB-KW"/>
</dbReference>
<dbReference type="GO" id="GO:0006508">
    <property type="term" value="P:proteolysis"/>
    <property type="evidence" value="ECO:0007669"/>
    <property type="project" value="UniProtKB-KW"/>
</dbReference>
<gene>
    <name evidence="2" type="ORF">GCM10010238_68250</name>
</gene>
<feature type="transmembrane region" description="Helical" evidence="1">
    <location>
        <begin position="52"/>
        <end position="73"/>
    </location>
</feature>
<keyword evidence="2" id="KW-0378">Hydrolase</keyword>
<feature type="transmembrane region" description="Helical" evidence="1">
    <location>
        <begin position="148"/>
        <end position="172"/>
    </location>
</feature>
<protein>
    <submittedName>
        <fullName evidence="2">Protease PrsW</fullName>
    </submittedName>
</protein>
<sequence>MSASSARNATHRADRSLAAAGRHWSWAAVLGVGLALFWLLRVALISTGNPNLVPSLIFLGAAVVPVAFVTFVAGRRLDFGVGPGIAAVTALVGGVLGVATAGVLEYRALLATHVLPVVVVGLIEEAAKLLMPLLVLLAVEDRHPADGLLVGVAAGAGFAVLETMGYAFVALVDSGGDLAAVSGLLVIRGVLSPAAHMAWTGLTSAALWSAATGARRGRGFVVFAGVFVVTVALHAAWDGFATTGAYVVLGAISLSLLVVSTHLLASARAARVPLAPVV</sequence>